<gene>
    <name evidence="1" type="ORF">UX80_C0010G0018</name>
</gene>
<organism evidence="1 2">
    <name type="scientific">Candidatus Amesbacteria bacterium GW2011_GWA2_47_11b</name>
    <dbReference type="NCBI Taxonomy" id="1618358"/>
    <lineage>
        <taxon>Bacteria</taxon>
        <taxon>Candidatus Amesiibacteriota</taxon>
    </lineage>
</organism>
<reference evidence="1 2" key="1">
    <citation type="journal article" date="2015" name="Nature">
        <title>rRNA introns, odd ribosomes, and small enigmatic genomes across a large radiation of phyla.</title>
        <authorList>
            <person name="Brown C.T."/>
            <person name="Hug L.A."/>
            <person name="Thomas B.C."/>
            <person name="Sharon I."/>
            <person name="Castelle C.J."/>
            <person name="Singh A."/>
            <person name="Wilkins M.J."/>
            <person name="Williams K.H."/>
            <person name="Banfield J.F."/>
        </authorList>
    </citation>
    <scope>NUCLEOTIDE SEQUENCE [LARGE SCALE GENOMIC DNA]</scope>
</reference>
<evidence type="ECO:0000313" key="2">
    <source>
        <dbReference type="Proteomes" id="UP000034307"/>
    </source>
</evidence>
<dbReference type="Proteomes" id="UP000034307">
    <property type="component" value="Unassembled WGS sequence"/>
</dbReference>
<protein>
    <submittedName>
        <fullName evidence="1">Uncharacterized protein</fullName>
    </submittedName>
</protein>
<name>A0A0G1RKY9_9BACT</name>
<proteinExistence type="predicted"/>
<sequence>MGDTGRPEYTDEQFQTWLDDMTPFLKLGNSLYHALDKASLIKHKDSVYRKFRLGDWFCEKIETYRRFPGEIVNSIFVQVIMAVDEKIRQGSQITSDEWRNLRFFAEKHKSCQQFFINRTETTQVEPNKIAEVIERLEIEKTDYDDVAKEAKKAMEAMLPNSSR</sequence>
<accession>A0A0G1RKY9</accession>
<evidence type="ECO:0000313" key="1">
    <source>
        <dbReference type="EMBL" id="KKU57757.1"/>
    </source>
</evidence>
<dbReference type="AlphaFoldDB" id="A0A0G1RKY9"/>
<comment type="caution">
    <text evidence="1">The sequence shown here is derived from an EMBL/GenBank/DDBJ whole genome shotgun (WGS) entry which is preliminary data.</text>
</comment>
<dbReference type="EMBL" id="LCNO01000010">
    <property type="protein sequence ID" value="KKU57757.1"/>
    <property type="molecule type" value="Genomic_DNA"/>
</dbReference>